<keyword evidence="13" id="KW-0511">Multifunctional enzyme</keyword>
<dbReference type="PROSITE" id="PS50994">
    <property type="entry name" value="INTEGRASE"/>
    <property type="match status" value="1"/>
</dbReference>
<dbReference type="GO" id="GO:0003723">
    <property type="term" value="F:RNA binding"/>
    <property type="evidence" value="ECO:0007669"/>
    <property type="project" value="UniProtKB-KW"/>
</dbReference>
<comment type="caution">
    <text evidence="18">The sequence shown here is derived from an EMBL/GenBank/DDBJ whole genome shotgun (WGS) entry which is preliminary data.</text>
</comment>
<evidence type="ECO:0000256" key="15">
    <source>
        <dbReference type="ARBA" id="ARBA00049244"/>
    </source>
</evidence>
<keyword evidence="3" id="KW-0540">Nuclease</keyword>
<dbReference type="InterPro" id="IPR012337">
    <property type="entry name" value="RNaseH-like_sf"/>
</dbReference>
<accession>A0A1Q3DUR4</accession>
<evidence type="ECO:0000256" key="8">
    <source>
        <dbReference type="ARBA" id="ARBA00022884"/>
    </source>
</evidence>
<dbReference type="GO" id="GO:0015074">
    <property type="term" value="P:DNA integration"/>
    <property type="evidence" value="ECO:0007669"/>
    <property type="project" value="UniProtKB-KW"/>
</dbReference>
<feature type="region of interest" description="Disordered" evidence="16">
    <location>
        <begin position="172"/>
        <end position="285"/>
    </location>
</feature>
<keyword evidence="11" id="KW-0808">Transferase</keyword>
<evidence type="ECO:0000256" key="5">
    <source>
        <dbReference type="ARBA" id="ARBA00022759"/>
    </source>
</evidence>
<keyword evidence="2" id="KW-0548">Nucleotidyltransferase</keyword>
<dbReference type="Proteomes" id="UP000188533">
    <property type="component" value="Unassembled WGS sequence"/>
</dbReference>
<dbReference type="InterPro" id="IPR013103">
    <property type="entry name" value="RVT_2"/>
</dbReference>
<sequence>MAEKQTGKMLKIIRIDGGGELNNSLVDTYCTEHGIIIEKVPHDSSAANGVAEQAFRTIMEGTRTLLEEANLPYSFWGEASTMFIYTNNFVPLSRSPNTVPVEAWTRKRHDISHLRPFGCDCWATLPRRWMDGKLGWQAVKGKLLGYMGRRGYRIWVPETKKIEESHDVTFEEGKAHRTCTPNVEEESNGLAEGPTNQHPGKPNKDLTDLTDKAGDGEWASGTHEPIQFPGIQTEVNPNAPGPAPEATRTSKRGHIPSRRFIESEEYEEREKAAQDRGEEWTTDIPPGEQPFALITQTPYSFAVLTGDLWVPQSFKQAMRRANLWREPMEKEYRTLVEKDCWDLVPLPPDTNLTGGRWTYAIKFDATGNLLKRKARYVAQGYTQVQGQDYDKTYSGGARMESVQIVDFMAAFLNSPITHDVYLKQPDGFVTPGKEHLVCKLKKSIYGTMQGSHDWQETLAAGYNDDRYITSRADPCIRYRQVGGEYMITSTYGDGVCGGSSTSAGRSRAVVDLGKQWEVNEVTTEVLLGMTIQQDTNSKAIMISQRAYFSRMLAHF</sequence>
<dbReference type="PANTHER" id="PTHR42648:SF11">
    <property type="entry name" value="TRANSPOSON TY4-P GAG-POL POLYPROTEIN"/>
    <property type="match status" value="1"/>
</dbReference>
<evidence type="ECO:0000256" key="1">
    <source>
        <dbReference type="ARBA" id="ARBA00022578"/>
    </source>
</evidence>
<evidence type="ECO:0000256" key="14">
    <source>
        <dbReference type="ARBA" id="ARBA00048173"/>
    </source>
</evidence>
<evidence type="ECO:0000256" key="12">
    <source>
        <dbReference type="ARBA" id="ARBA00023172"/>
    </source>
</evidence>
<name>A0A1Q3DUR4_LENED</name>
<dbReference type="PANTHER" id="PTHR42648">
    <property type="entry name" value="TRANSPOSASE, PUTATIVE-RELATED"/>
    <property type="match status" value="1"/>
</dbReference>
<keyword evidence="7" id="KW-0460">Magnesium</keyword>
<dbReference type="Gene3D" id="3.30.420.10">
    <property type="entry name" value="Ribonuclease H-like superfamily/Ribonuclease H"/>
    <property type="match status" value="1"/>
</dbReference>
<dbReference type="GO" id="GO:0004519">
    <property type="term" value="F:endonuclease activity"/>
    <property type="evidence" value="ECO:0007669"/>
    <property type="project" value="UniProtKB-KW"/>
</dbReference>
<keyword evidence="5" id="KW-0255">Endonuclease</keyword>
<dbReference type="InterPro" id="IPR057670">
    <property type="entry name" value="SH3_retrovirus"/>
</dbReference>
<evidence type="ECO:0000256" key="2">
    <source>
        <dbReference type="ARBA" id="ARBA00022695"/>
    </source>
</evidence>
<evidence type="ECO:0000259" key="17">
    <source>
        <dbReference type="PROSITE" id="PS50994"/>
    </source>
</evidence>
<keyword evidence="11" id="KW-0239">DNA-directed DNA polymerase</keyword>
<keyword evidence="4" id="KW-0479">Metal-binding</keyword>
<evidence type="ECO:0000256" key="10">
    <source>
        <dbReference type="ARBA" id="ARBA00022918"/>
    </source>
</evidence>
<dbReference type="InterPro" id="IPR001584">
    <property type="entry name" value="Integrase_cat-core"/>
</dbReference>
<dbReference type="GO" id="GO:0046872">
    <property type="term" value="F:metal ion binding"/>
    <property type="evidence" value="ECO:0007669"/>
    <property type="project" value="UniProtKB-KW"/>
</dbReference>
<dbReference type="Pfam" id="PF07727">
    <property type="entry name" value="RVT_2"/>
    <property type="match status" value="1"/>
</dbReference>
<dbReference type="GO" id="GO:0003964">
    <property type="term" value="F:RNA-directed DNA polymerase activity"/>
    <property type="evidence" value="ECO:0007669"/>
    <property type="project" value="UniProtKB-KW"/>
</dbReference>
<dbReference type="GO" id="GO:0032196">
    <property type="term" value="P:transposition"/>
    <property type="evidence" value="ECO:0007669"/>
    <property type="project" value="UniProtKB-KW"/>
</dbReference>
<evidence type="ECO:0000256" key="3">
    <source>
        <dbReference type="ARBA" id="ARBA00022722"/>
    </source>
</evidence>
<comment type="catalytic activity">
    <reaction evidence="14">
        <text>DNA(n) + a 2'-deoxyribonucleoside 5'-triphosphate = DNA(n+1) + diphosphate</text>
        <dbReference type="Rhea" id="RHEA:22508"/>
        <dbReference type="Rhea" id="RHEA-COMP:17339"/>
        <dbReference type="Rhea" id="RHEA-COMP:17340"/>
        <dbReference type="ChEBI" id="CHEBI:33019"/>
        <dbReference type="ChEBI" id="CHEBI:61560"/>
        <dbReference type="ChEBI" id="CHEBI:173112"/>
        <dbReference type="EC" id="2.7.7.49"/>
    </reaction>
</comment>
<keyword evidence="10" id="KW-0695">RNA-directed DNA polymerase</keyword>
<keyword evidence="1" id="KW-0815">Transposition</keyword>
<feature type="compositionally biased region" description="Basic and acidic residues" evidence="16">
    <location>
        <begin position="202"/>
        <end position="215"/>
    </location>
</feature>
<evidence type="ECO:0000256" key="7">
    <source>
        <dbReference type="ARBA" id="ARBA00022842"/>
    </source>
</evidence>
<comment type="catalytic activity">
    <reaction evidence="15">
        <text>DNA(n) + a 2'-deoxyribonucleoside 5'-triphosphate = DNA(n+1) + diphosphate</text>
        <dbReference type="Rhea" id="RHEA:22508"/>
        <dbReference type="Rhea" id="RHEA-COMP:17339"/>
        <dbReference type="Rhea" id="RHEA-COMP:17340"/>
        <dbReference type="ChEBI" id="CHEBI:33019"/>
        <dbReference type="ChEBI" id="CHEBI:61560"/>
        <dbReference type="ChEBI" id="CHEBI:173112"/>
        <dbReference type="EC" id="2.7.7.7"/>
    </reaction>
</comment>
<evidence type="ECO:0000256" key="13">
    <source>
        <dbReference type="ARBA" id="ARBA00023268"/>
    </source>
</evidence>
<dbReference type="Pfam" id="PF25597">
    <property type="entry name" value="SH3_retrovirus"/>
    <property type="match status" value="1"/>
</dbReference>
<dbReference type="SUPFAM" id="SSF53098">
    <property type="entry name" value="Ribonuclease H-like"/>
    <property type="match status" value="1"/>
</dbReference>
<dbReference type="GO" id="GO:0006310">
    <property type="term" value="P:DNA recombination"/>
    <property type="evidence" value="ECO:0007669"/>
    <property type="project" value="UniProtKB-KW"/>
</dbReference>
<keyword evidence="8" id="KW-0694">RNA-binding</keyword>
<proteinExistence type="predicted"/>
<dbReference type="GO" id="GO:0003887">
    <property type="term" value="F:DNA-directed DNA polymerase activity"/>
    <property type="evidence" value="ECO:0007669"/>
    <property type="project" value="UniProtKB-KW"/>
</dbReference>
<evidence type="ECO:0000256" key="9">
    <source>
        <dbReference type="ARBA" id="ARBA00022908"/>
    </source>
</evidence>
<gene>
    <name evidence="18" type="ORF">LENED_000127</name>
</gene>
<protein>
    <submittedName>
        <fullName evidence="18">Retrovirus-related pol polyprotein</fullName>
    </submittedName>
</protein>
<dbReference type="InterPro" id="IPR039537">
    <property type="entry name" value="Retrotran_Ty1/copia-like"/>
</dbReference>
<dbReference type="GO" id="GO:0016787">
    <property type="term" value="F:hydrolase activity"/>
    <property type="evidence" value="ECO:0007669"/>
    <property type="project" value="UniProtKB-KW"/>
</dbReference>
<keyword evidence="6" id="KW-0378">Hydrolase</keyword>
<feature type="compositionally biased region" description="Basic and acidic residues" evidence="16">
    <location>
        <begin position="268"/>
        <end position="279"/>
    </location>
</feature>
<dbReference type="InterPro" id="IPR036397">
    <property type="entry name" value="RNaseH_sf"/>
</dbReference>
<evidence type="ECO:0000256" key="4">
    <source>
        <dbReference type="ARBA" id="ARBA00022723"/>
    </source>
</evidence>
<dbReference type="GO" id="GO:0005634">
    <property type="term" value="C:nucleus"/>
    <property type="evidence" value="ECO:0007669"/>
    <property type="project" value="UniProtKB-ARBA"/>
</dbReference>
<keyword evidence="19" id="KW-1185">Reference proteome</keyword>
<evidence type="ECO:0000256" key="16">
    <source>
        <dbReference type="SAM" id="MobiDB-lite"/>
    </source>
</evidence>
<keyword evidence="12" id="KW-0233">DNA recombination</keyword>
<reference evidence="18 19" key="1">
    <citation type="submission" date="2016-08" db="EMBL/GenBank/DDBJ databases">
        <authorList>
            <consortium name="Lentinula edodes genome sequencing consortium"/>
            <person name="Sakamoto Y."/>
            <person name="Nakade K."/>
            <person name="Sato S."/>
            <person name="Yoshida Y."/>
            <person name="Miyazaki K."/>
            <person name="Natsume S."/>
            <person name="Konno N."/>
        </authorList>
    </citation>
    <scope>NUCLEOTIDE SEQUENCE [LARGE SCALE GENOMIC DNA]</scope>
    <source>
        <strain evidence="18 19">NBRC 111202</strain>
    </source>
</reference>
<feature type="domain" description="Integrase catalytic" evidence="17">
    <location>
        <begin position="1"/>
        <end position="108"/>
    </location>
</feature>
<evidence type="ECO:0000313" key="18">
    <source>
        <dbReference type="EMBL" id="GAV98727.1"/>
    </source>
</evidence>
<dbReference type="STRING" id="5353.A0A1Q3DUR4"/>
<reference evidence="18 19" key="2">
    <citation type="submission" date="2017-02" db="EMBL/GenBank/DDBJ databases">
        <title>A genome survey and senescence transcriptome analysis in Lentinula edodes.</title>
        <authorList>
            <person name="Sakamoto Y."/>
            <person name="Nakade K."/>
            <person name="Sato S."/>
            <person name="Yoshida Y."/>
            <person name="Miyazaki K."/>
            <person name="Natsume S."/>
            <person name="Konno N."/>
        </authorList>
    </citation>
    <scope>NUCLEOTIDE SEQUENCE [LARGE SCALE GENOMIC DNA]</scope>
    <source>
        <strain evidence="18 19">NBRC 111202</strain>
    </source>
</reference>
<evidence type="ECO:0000256" key="11">
    <source>
        <dbReference type="ARBA" id="ARBA00022932"/>
    </source>
</evidence>
<keyword evidence="9" id="KW-0229">DNA integration</keyword>
<organism evidence="18 19">
    <name type="scientific">Lentinula edodes</name>
    <name type="common">Shiitake mushroom</name>
    <name type="synonym">Lentinus edodes</name>
    <dbReference type="NCBI Taxonomy" id="5353"/>
    <lineage>
        <taxon>Eukaryota</taxon>
        <taxon>Fungi</taxon>
        <taxon>Dikarya</taxon>
        <taxon>Basidiomycota</taxon>
        <taxon>Agaricomycotina</taxon>
        <taxon>Agaricomycetes</taxon>
        <taxon>Agaricomycetidae</taxon>
        <taxon>Agaricales</taxon>
        <taxon>Marasmiineae</taxon>
        <taxon>Omphalotaceae</taxon>
        <taxon>Lentinula</taxon>
    </lineage>
</organism>
<evidence type="ECO:0000256" key="6">
    <source>
        <dbReference type="ARBA" id="ARBA00022801"/>
    </source>
</evidence>
<dbReference type="EMBL" id="BDGU01000002">
    <property type="protein sequence ID" value="GAV98727.1"/>
    <property type="molecule type" value="Genomic_DNA"/>
</dbReference>
<evidence type="ECO:0000313" key="19">
    <source>
        <dbReference type="Proteomes" id="UP000188533"/>
    </source>
</evidence>
<dbReference type="AlphaFoldDB" id="A0A1Q3DUR4"/>